<dbReference type="InterPro" id="IPR036859">
    <property type="entry name" value="CAP-Gly_dom_sf"/>
</dbReference>
<dbReference type="Proteomes" id="UP000694865">
    <property type="component" value="Unplaced"/>
</dbReference>
<evidence type="ECO:0000313" key="3">
    <source>
        <dbReference type="Proteomes" id="UP000694865"/>
    </source>
</evidence>
<dbReference type="SMART" id="SM01052">
    <property type="entry name" value="CAP_GLY"/>
    <property type="match status" value="1"/>
</dbReference>
<evidence type="ECO:0000313" key="4">
    <source>
        <dbReference type="RefSeq" id="XP_006815381.1"/>
    </source>
</evidence>
<reference evidence="4" key="1">
    <citation type="submission" date="2025-08" db="UniProtKB">
        <authorList>
            <consortium name="RefSeq"/>
        </authorList>
    </citation>
    <scope>IDENTIFICATION</scope>
    <source>
        <tissue evidence="4">Testes</tissue>
    </source>
</reference>
<feature type="compositionally biased region" description="Basic and acidic residues" evidence="1">
    <location>
        <begin position="307"/>
        <end position="338"/>
    </location>
</feature>
<dbReference type="RefSeq" id="XP_006815381.1">
    <property type="nucleotide sequence ID" value="XM_006815318.1"/>
</dbReference>
<gene>
    <name evidence="4" type="primary">LOC102803606</name>
</gene>
<dbReference type="PROSITE" id="PS50245">
    <property type="entry name" value="CAP_GLY_2"/>
    <property type="match status" value="1"/>
</dbReference>
<proteinExistence type="predicted"/>
<accession>A0ABM0M5U0</accession>
<evidence type="ECO:0000259" key="2">
    <source>
        <dbReference type="PROSITE" id="PS50245"/>
    </source>
</evidence>
<feature type="region of interest" description="Disordered" evidence="1">
    <location>
        <begin position="175"/>
        <end position="202"/>
    </location>
</feature>
<feature type="region of interest" description="Disordered" evidence="1">
    <location>
        <begin position="307"/>
        <end position="350"/>
    </location>
</feature>
<feature type="domain" description="CAP-Gly" evidence="2">
    <location>
        <begin position="133"/>
        <end position="166"/>
    </location>
</feature>
<evidence type="ECO:0000256" key="1">
    <source>
        <dbReference type="SAM" id="MobiDB-lite"/>
    </source>
</evidence>
<dbReference type="Gene3D" id="2.30.30.190">
    <property type="entry name" value="CAP Gly-rich-like domain"/>
    <property type="match status" value="1"/>
</dbReference>
<dbReference type="PANTHER" id="PTHR18916">
    <property type="entry name" value="DYNACTIN 1-RELATED MICROTUBULE-BINDING"/>
    <property type="match status" value="1"/>
</dbReference>
<dbReference type="Pfam" id="PF01302">
    <property type="entry name" value="CAP_GLY"/>
    <property type="match status" value="1"/>
</dbReference>
<keyword evidence="3" id="KW-1185">Reference proteome</keyword>
<protein>
    <submittedName>
        <fullName evidence="4">CAP-Gly domain-containing linker protein 1-like</fullName>
    </submittedName>
</protein>
<dbReference type="InterPro" id="IPR000938">
    <property type="entry name" value="CAP-Gly_domain"/>
</dbReference>
<dbReference type="GeneID" id="102803606"/>
<dbReference type="SUPFAM" id="SSF74924">
    <property type="entry name" value="Cap-Gly domain"/>
    <property type="match status" value="1"/>
</dbReference>
<name>A0ABM0M5U0_SACKO</name>
<sequence length="350" mass="40548">MADKRSNTILARSNQNSSFDYSKSARTDRSVSLARKKKHIRGPPIFDNFCCHCSLCKNFYRKSVPENLARLIVVPSLNRTEQTLSIRNQKLPLQTVHQVWVRLGDRVLVKGNLTGTVKYIGPLDHEVIAPKTYIGVQLDEPVGLHNGIYKDKRYFTTPRGHGIMVKYEEVRKIKPPTKRPPLTGNTMFPSYDETKARRRSHSVGEVNIETIELRPMGHGRASTAVPSRRVQRIRLVDPKDQPWQSLLKYRTTKDVDWDAKRKNLHSHRVGDLSPKQVRRIAKWKEEFGNDEKAEKMSETLKKLYVARDKGKVEMKKEQEEEKALEKEREKQKAKEKPKTVIYVHDSEDDT</sequence>
<organism evidence="3 4">
    <name type="scientific">Saccoglossus kowalevskii</name>
    <name type="common">Acorn worm</name>
    <dbReference type="NCBI Taxonomy" id="10224"/>
    <lineage>
        <taxon>Eukaryota</taxon>
        <taxon>Metazoa</taxon>
        <taxon>Hemichordata</taxon>
        <taxon>Enteropneusta</taxon>
        <taxon>Harrimaniidae</taxon>
        <taxon>Saccoglossus</taxon>
    </lineage>
</organism>